<name>A0AC60PN20_IXOPE</name>
<proteinExistence type="predicted"/>
<dbReference type="EMBL" id="JABSTQ010010321">
    <property type="protein sequence ID" value="KAG0421761.1"/>
    <property type="molecule type" value="Genomic_DNA"/>
</dbReference>
<protein>
    <submittedName>
        <fullName evidence="1">Uncharacterized protein</fullName>
    </submittedName>
</protein>
<accession>A0AC60PN20</accession>
<keyword evidence="2" id="KW-1185">Reference proteome</keyword>
<comment type="caution">
    <text evidence="1">The sequence shown here is derived from an EMBL/GenBank/DDBJ whole genome shotgun (WGS) entry which is preliminary data.</text>
</comment>
<evidence type="ECO:0000313" key="1">
    <source>
        <dbReference type="EMBL" id="KAG0421761.1"/>
    </source>
</evidence>
<dbReference type="Proteomes" id="UP000805193">
    <property type="component" value="Unassembled WGS sequence"/>
</dbReference>
<organism evidence="1 2">
    <name type="scientific">Ixodes persulcatus</name>
    <name type="common">Taiga tick</name>
    <dbReference type="NCBI Taxonomy" id="34615"/>
    <lineage>
        <taxon>Eukaryota</taxon>
        <taxon>Metazoa</taxon>
        <taxon>Ecdysozoa</taxon>
        <taxon>Arthropoda</taxon>
        <taxon>Chelicerata</taxon>
        <taxon>Arachnida</taxon>
        <taxon>Acari</taxon>
        <taxon>Parasitiformes</taxon>
        <taxon>Ixodida</taxon>
        <taxon>Ixodoidea</taxon>
        <taxon>Ixodidae</taxon>
        <taxon>Ixodinae</taxon>
        <taxon>Ixodes</taxon>
    </lineage>
</organism>
<reference evidence="1 2" key="1">
    <citation type="journal article" date="2020" name="Cell">
        <title>Large-Scale Comparative Analyses of Tick Genomes Elucidate Their Genetic Diversity and Vector Capacities.</title>
        <authorList>
            <consortium name="Tick Genome and Microbiome Consortium (TIGMIC)"/>
            <person name="Jia N."/>
            <person name="Wang J."/>
            <person name="Shi W."/>
            <person name="Du L."/>
            <person name="Sun Y."/>
            <person name="Zhan W."/>
            <person name="Jiang J.F."/>
            <person name="Wang Q."/>
            <person name="Zhang B."/>
            <person name="Ji P."/>
            <person name="Bell-Sakyi L."/>
            <person name="Cui X.M."/>
            <person name="Yuan T.T."/>
            <person name="Jiang B.G."/>
            <person name="Yang W.F."/>
            <person name="Lam T.T."/>
            <person name="Chang Q.C."/>
            <person name="Ding S.J."/>
            <person name="Wang X.J."/>
            <person name="Zhu J.G."/>
            <person name="Ruan X.D."/>
            <person name="Zhao L."/>
            <person name="Wei J.T."/>
            <person name="Ye R.Z."/>
            <person name="Que T.C."/>
            <person name="Du C.H."/>
            <person name="Zhou Y.H."/>
            <person name="Cheng J.X."/>
            <person name="Dai P.F."/>
            <person name="Guo W.B."/>
            <person name="Han X.H."/>
            <person name="Huang E.J."/>
            <person name="Li L.F."/>
            <person name="Wei W."/>
            <person name="Gao Y.C."/>
            <person name="Liu J.Z."/>
            <person name="Shao H.Z."/>
            <person name="Wang X."/>
            <person name="Wang C.C."/>
            <person name="Yang T.C."/>
            <person name="Huo Q.B."/>
            <person name="Li W."/>
            <person name="Chen H.Y."/>
            <person name="Chen S.E."/>
            <person name="Zhou L.G."/>
            <person name="Ni X.B."/>
            <person name="Tian J.H."/>
            <person name="Sheng Y."/>
            <person name="Liu T."/>
            <person name="Pan Y.S."/>
            <person name="Xia L.Y."/>
            <person name="Li J."/>
            <person name="Zhao F."/>
            <person name="Cao W.C."/>
        </authorList>
    </citation>
    <scope>NUCLEOTIDE SEQUENCE [LARGE SCALE GENOMIC DNA]</scope>
    <source>
        <strain evidence="1">Iper-2018</strain>
    </source>
</reference>
<gene>
    <name evidence="1" type="ORF">HPB47_002355</name>
</gene>
<sequence>MVTPRKADVRKNAAAQRYQVESRSAVSSIHSGRPLNPARQVLRPKPLANFLQRRPADDVFPETETMFPLLSDSRFETSMTNYLAESPPETPVPTRHAHTSRAGASGLSHSGREGCQPPSPNRTRRDHLPKLGRTQVRTLYLKSPLVYVKILQDALSNQDSSPNSALMVTPDVDTGWFLVSFHVWVRHDHKPLTDAVKRFPKPGATYFVQGGSGTL</sequence>
<evidence type="ECO:0000313" key="2">
    <source>
        <dbReference type="Proteomes" id="UP000805193"/>
    </source>
</evidence>